<protein>
    <submittedName>
        <fullName evidence="1">26s proteasome non-atpase regulatory subunit 4</fullName>
    </submittedName>
</protein>
<evidence type="ECO:0000313" key="1">
    <source>
        <dbReference type="EMBL" id="KAI4459514.1"/>
    </source>
</evidence>
<accession>A0ACB9SYC8</accession>
<keyword evidence="1" id="KW-0647">Proteasome</keyword>
<gene>
    <name evidence="1" type="ORF">MML48_6g00013239</name>
</gene>
<dbReference type="EMBL" id="CM043020">
    <property type="protein sequence ID" value="KAI4459514.1"/>
    <property type="molecule type" value="Genomic_DNA"/>
</dbReference>
<comment type="caution">
    <text evidence="1">The sequence shown here is derived from an EMBL/GenBank/DDBJ whole genome shotgun (WGS) entry which is preliminary data.</text>
</comment>
<name>A0ACB9SYC8_HOLOL</name>
<dbReference type="Proteomes" id="UP001056778">
    <property type="component" value="Chromosome 6"/>
</dbReference>
<proteinExistence type="predicted"/>
<sequence>MEMDDWNSTSNGTEYVRSVFVKLANEDLESRIYGGSLMALKNLGRMFYVIDPSETSYRTTQQVPNFIQQVIPKIPCYFLGCALLFHLYTSGKSIIMAGKETGNENQRQHNQHFSWGTSTMWTVSSS</sequence>
<evidence type="ECO:0000313" key="2">
    <source>
        <dbReference type="Proteomes" id="UP001056778"/>
    </source>
</evidence>
<keyword evidence="2" id="KW-1185">Reference proteome</keyword>
<organism evidence="1 2">
    <name type="scientific">Holotrichia oblita</name>
    <name type="common">Chafer beetle</name>
    <dbReference type="NCBI Taxonomy" id="644536"/>
    <lineage>
        <taxon>Eukaryota</taxon>
        <taxon>Metazoa</taxon>
        <taxon>Ecdysozoa</taxon>
        <taxon>Arthropoda</taxon>
        <taxon>Hexapoda</taxon>
        <taxon>Insecta</taxon>
        <taxon>Pterygota</taxon>
        <taxon>Neoptera</taxon>
        <taxon>Endopterygota</taxon>
        <taxon>Coleoptera</taxon>
        <taxon>Polyphaga</taxon>
        <taxon>Scarabaeiformia</taxon>
        <taxon>Scarabaeidae</taxon>
        <taxon>Melolonthinae</taxon>
        <taxon>Holotrichia</taxon>
    </lineage>
</organism>
<reference evidence="1" key="1">
    <citation type="submission" date="2022-04" db="EMBL/GenBank/DDBJ databases">
        <title>Chromosome-scale genome assembly of Holotrichia oblita Faldermann.</title>
        <authorList>
            <person name="Rongchong L."/>
        </authorList>
    </citation>
    <scope>NUCLEOTIDE SEQUENCE</scope>
    <source>
        <strain evidence="1">81SQS9</strain>
    </source>
</reference>